<dbReference type="GeneID" id="8383077"/>
<accession>C7NU93</accession>
<keyword evidence="3" id="KW-1185">Reference proteome</keyword>
<protein>
    <recommendedName>
        <fullName evidence="1">DUF7845 domain-containing protein</fullName>
    </recommendedName>
</protein>
<dbReference type="STRING" id="519442.Huta_0805"/>
<dbReference type="RefSeq" id="WP_015788569.1">
    <property type="nucleotide sequence ID" value="NC_013158.1"/>
</dbReference>
<proteinExistence type="predicted"/>
<reference evidence="2 3" key="1">
    <citation type="journal article" date="2009" name="Stand. Genomic Sci.">
        <title>Complete genome sequence of Halorhabdus utahensis type strain (AX-2).</title>
        <authorList>
            <person name="Anderson I."/>
            <person name="Tindall B.J."/>
            <person name="Pomrenke H."/>
            <person name="Goker M."/>
            <person name="Lapidus A."/>
            <person name="Nolan M."/>
            <person name="Copeland A."/>
            <person name="Glavina Del Rio T."/>
            <person name="Chen F."/>
            <person name="Tice H."/>
            <person name="Cheng J.F."/>
            <person name="Lucas S."/>
            <person name="Chertkov O."/>
            <person name="Bruce D."/>
            <person name="Brettin T."/>
            <person name="Detter J.C."/>
            <person name="Han C."/>
            <person name="Goodwin L."/>
            <person name="Land M."/>
            <person name="Hauser L."/>
            <person name="Chang Y.J."/>
            <person name="Jeffries C.D."/>
            <person name="Pitluck S."/>
            <person name="Pati A."/>
            <person name="Mavromatis K."/>
            <person name="Ivanova N."/>
            <person name="Ovchinnikova G."/>
            <person name="Chen A."/>
            <person name="Palaniappan K."/>
            <person name="Chain P."/>
            <person name="Rohde M."/>
            <person name="Bristow J."/>
            <person name="Eisen J.A."/>
            <person name="Markowitz V."/>
            <person name="Hugenholtz P."/>
            <person name="Kyrpides N.C."/>
            <person name="Klenk H.P."/>
        </authorList>
    </citation>
    <scope>NUCLEOTIDE SEQUENCE [LARGE SCALE GENOMIC DNA]</scope>
    <source>
        <strain evidence="3">DSM 12940 / JCM 11049 / AX-2</strain>
    </source>
</reference>
<dbReference type="AlphaFoldDB" id="C7NU93"/>
<name>C7NU93_HALUD</name>
<evidence type="ECO:0000259" key="1">
    <source>
        <dbReference type="Pfam" id="PF25227"/>
    </source>
</evidence>
<dbReference type="HOGENOM" id="CLU_027321_0_0_2"/>
<organism evidence="2 3">
    <name type="scientific">Halorhabdus utahensis (strain DSM 12940 / JCM 11049 / AX-2)</name>
    <dbReference type="NCBI Taxonomy" id="519442"/>
    <lineage>
        <taxon>Archaea</taxon>
        <taxon>Methanobacteriati</taxon>
        <taxon>Methanobacteriota</taxon>
        <taxon>Stenosarchaea group</taxon>
        <taxon>Halobacteria</taxon>
        <taxon>Halobacteriales</taxon>
        <taxon>Haloarculaceae</taxon>
        <taxon>Halorhabdus</taxon>
    </lineage>
</organism>
<evidence type="ECO:0000313" key="2">
    <source>
        <dbReference type="EMBL" id="ACV10990.1"/>
    </source>
</evidence>
<dbReference type="InterPro" id="IPR057167">
    <property type="entry name" value="DUF7845"/>
</dbReference>
<gene>
    <name evidence="2" type="ordered locus">Huta_0805</name>
</gene>
<dbReference type="Pfam" id="PF25227">
    <property type="entry name" value="DUF7845"/>
    <property type="match status" value="1"/>
</dbReference>
<dbReference type="OrthoDB" id="316855at2157"/>
<dbReference type="KEGG" id="hut:Huta_0805"/>
<sequence>MKTVTLACHEFNANLLYSDDGLAPFFAADSAVKEGQGSQSAKFSAEGEQWHARLSYESSNLIHPGEKTPLGTEFRLETVKEYRIKVFRDPEEDPIGKQDFTAHIAPRWPGMKGEKTDGSLKEIPVPKGFGEGINVRVQGSNVAFERYPDLLARAGAALGIAGRYFRDPHPMTNIQDAERYARLHRDASGPVHARDGPIASMGHLLEDDRSGYRKLVQNDDDEKGEKLPGYYHTVTLGERRIREAFPDHRLPKEVKHYYAREAKRLDEDHPLAHPKVGASLQVSRLGDDETVRWRDLDRLERELDQTVLSVLADAGIDIAPSDGNGPFFEGAYFTPDVDESGPKPIGLDLTRVRQSQESVVVRHLADGLRPTQWEALETLVTDGGEIAPKDIAHDHDRHVETVRSALRDMEDLVHREYAEVSLRSEYVAELVHDAVAEARESVKRAAETTAKAMEAAERGMGETMSAFIAWAARHGVDVNDAREARLTLRFNDHTDVGRSIREGFRVWKDAGLPEERYRMAKVLFQDGSRGDAWRWLTPG</sequence>
<evidence type="ECO:0000313" key="3">
    <source>
        <dbReference type="Proteomes" id="UP000002071"/>
    </source>
</evidence>
<dbReference type="eggNOG" id="arCOG06319">
    <property type="taxonomic scope" value="Archaea"/>
</dbReference>
<dbReference type="Proteomes" id="UP000002071">
    <property type="component" value="Chromosome"/>
</dbReference>
<feature type="domain" description="DUF7845" evidence="1">
    <location>
        <begin position="4"/>
        <end position="335"/>
    </location>
</feature>
<dbReference type="EMBL" id="CP001687">
    <property type="protein sequence ID" value="ACV10990.1"/>
    <property type="molecule type" value="Genomic_DNA"/>
</dbReference>